<dbReference type="RefSeq" id="WP_207845913.1">
    <property type="nucleotide sequence ID" value="NZ_JAFVMH010000003.1"/>
</dbReference>
<dbReference type="AlphaFoldDB" id="A0A939HNW5"/>
<comment type="caution">
    <text evidence="1">The sequence shown here is derived from an EMBL/GenBank/DDBJ whole genome shotgun (WGS) entry which is preliminary data.</text>
</comment>
<sequence length="79" mass="8758">MTDPRIEAALKAAWQHTTQHENGQTFEQWKDVSSYAAEEFRRAIVAAVAAADAVDPLRQGVSIPELPTNVPIQARQEND</sequence>
<dbReference type="EMBL" id="JAFVMH010000003">
    <property type="protein sequence ID" value="MBO1325274.1"/>
    <property type="molecule type" value="Genomic_DNA"/>
</dbReference>
<gene>
    <name evidence="1" type="ORF">J2D77_08960</name>
</gene>
<dbReference type="Proteomes" id="UP000664073">
    <property type="component" value="Unassembled WGS sequence"/>
</dbReference>
<keyword evidence="2" id="KW-1185">Reference proteome</keyword>
<evidence type="ECO:0000313" key="1">
    <source>
        <dbReference type="EMBL" id="MBO1325274.1"/>
    </source>
</evidence>
<name>A0A939HNW5_9PROT</name>
<proteinExistence type="predicted"/>
<accession>A0A939HNW5</accession>
<protein>
    <submittedName>
        <fullName evidence="1">Uncharacterized protein</fullName>
    </submittedName>
</protein>
<evidence type="ECO:0000313" key="2">
    <source>
        <dbReference type="Proteomes" id="UP000664073"/>
    </source>
</evidence>
<reference evidence="1" key="1">
    <citation type="submission" date="2021-03" db="EMBL/GenBank/DDBJ databases">
        <title>The complete genome sequence of Acetobacter sp. TBRC 12339.</title>
        <authorList>
            <person name="Charoenyingcharoen P."/>
            <person name="Yukphan P."/>
        </authorList>
    </citation>
    <scope>NUCLEOTIDE SEQUENCE</scope>
    <source>
        <strain evidence="1">TBRC 12339</strain>
    </source>
</reference>
<organism evidence="1 2">
    <name type="scientific">Acetobacter garciniae</name>
    <dbReference type="NCBI Taxonomy" id="2817435"/>
    <lineage>
        <taxon>Bacteria</taxon>
        <taxon>Pseudomonadati</taxon>
        <taxon>Pseudomonadota</taxon>
        <taxon>Alphaproteobacteria</taxon>
        <taxon>Acetobacterales</taxon>
        <taxon>Acetobacteraceae</taxon>
        <taxon>Acetobacter</taxon>
    </lineage>
</organism>